<dbReference type="InterPro" id="IPR050861">
    <property type="entry name" value="Dihydroxyacetone_Kinase"/>
</dbReference>
<feature type="domain" description="DhaL" evidence="6">
    <location>
        <begin position="424"/>
        <end position="614"/>
    </location>
</feature>
<accession>A0A542EA21</accession>
<evidence type="ECO:0000256" key="2">
    <source>
        <dbReference type="ARBA" id="ARBA00022741"/>
    </source>
</evidence>
<keyword evidence="2" id="KW-0547">Nucleotide-binding</keyword>
<dbReference type="RefSeq" id="WP_185759423.1">
    <property type="nucleotide sequence ID" value="NZ_BAAAKA010000005.1"/>
</dbReference>
<dbReference type="SUPFAM" id="SSF101473">
    <property type="entry name" value="DhaL-like"/>
    <property type="match status" value="1"/>
</dbReference>
<dbReference type="PANTHER" id="PTHR28629:SF4">
    <property type="entry name" value="TRIOKINASE_FMN CYCLASE"/>
    <property type="match status" value="1"/>
</dbReference>
<dbReference type="InterPro" id="IPR004007">
    <property type="entry name" value="DhaL_dom"/>
</dbReference>
<dbReference type="FunFam" id="3.40.50.10440:FF:000001">
    <property type="entry name" value="Dihydroxyacetone kinase, DhaK subunit"/>
    <property type="match status" value="1"/>
</dbReference>
<protein>
    <submittedName>
        <fullName evidence="8">Dihydroxyacetone kinase</fullName>
    </submittedName>
</protein>
<dbReference type="Gene3D" id="3.30.1180.20">
    <property type="entry name" value="Dihydroxyacetone kinase, domain 2"/>
    <property type="match status" value="1"/>
</dbReference>
<reference evidence="8 9" key="1">
    <citation type="submission" date="2019-06" db="EMBL/GenBank/DDBJ databases">
        <title>Sequencing the genomes of 1000 actinobacteria strains.</title>
        <authorList>
            <person name="Klenk H.-P."/>
        </authorList>
    </citation>
    <scope>NUCLEOTIDE SEQUENCE [LARGE SCALE GENOMIC DNA]</scope>
    <source>
        <strain evidence="8 9">DSM 17305</strain>
    </source>
</reference>
<dbReference type="SMART" id="SM01120">
    <property type="entry name" value="Dak2"/>
    <property type="match status" value="1"/>
</dbReference>
<dbReference type="AlphaFoldDB" id="A0A542EA21"/>
<evidence type="ECO:0000256" key="3">
    <source>
        <dbReference type="ARBA" id="ARBA00022777"/>
    </source>
</evidence>
<comment type="caution">
    <text evidence="8">The sequence shown here is derived from an EMBL/GenBank/DDBJ whole genome shotgun (WGS) entry which is preliminary data.</text>
</comment>
<feature type="domain" description="DhaK" evidence="7">
    <location>
        <begin position="6"/>
        <end position="327"/>
    </location>
</feature>
<proteinExistence type="predicted"/>
<dbReference type="PANTHER" id="PTHR28629">
    <property type="entry name" value="TRIOKINASE/FMN CYCLASE"/>
    <property type="match status" value="1"/>
</dbReference>
<dbReference type="PROSITE" id="PS51481">
    <property type="entry name" value="DHAK"/>
    <property type="match status" value="1"/>
</dbReference>
<feature type="compositionally biased region" description="Low complexity" evidence="5">
    <location>
        <begin position="320"/>
        <end position="331"/>
    </location>
</feature>
<keyword evidence="3 8" id="KW-0418">Kinase</keyword>
<name>A0A542EA21_9ACTN</name>
<dbReference type="GO" id="GO:0019563">
    <property type="term" value="P:glycerol catabolic process"/>
    <property type="evidence" value="ECO:0007669"/>
    <property type="project" value="TreeGrafter"/>
</dbReference>
<evidence type="ECO:0000256" key="5">
    <source>
        <dbReference type="SAM" id="MobiDB-lite"/>
    </source>
</evidence>
<dbReference type="InterPro" id="IPR036117">
    <property type="entry name" value="DhaL_dom_sf"/>
</dbReference>
<evidence type="ECO:0000259" key="6">
    <source>
        <dbReference type="PROSITE" id="PS51480"/>
    </source>
</evidence>
<dbReference type="PROSITE" id="PS51480">
    <property type="entry name" value="DHAL"/>
    <property type="match status" value="1"/>
</dbReference>
<keyword evidence="9" id="KW-1185">Reference proteome</keyword>
<gene>
    <name evidence="8" type="ORF">FB475_5100</name>
</gene>
<evidence type="ECO:0000259" key="7">
    <source>
        <dbReference type="PROSITE" id="PS51481"/>
    </source>
</evidence>
<evidence type="ECO:0000313" key="9">
    <source>
        <dbReference type="Proteomes" id="UP000316298"/>
    </source>
</evidence>
<dbReference type="GO" id="GO:0005829">
    <property type="term" value="C:cytosol"/>
    <property type="evidence" value="ECO:0007669"/>
    <property type="project" value="TreeGrafter"/>
</dbReference>
<dbReference type="InterPro" id="IPR004006">
    <property type="entry name" value="DhaK_dom"/>
</dbReference>
<dbReference type="SUPFAM" id="SSF82549">
    <property type="entry name" value="DAK1/DegV-like"/>
    <property type="match status" value="1"/>
</dbReference>
<keyword evidence="4" id="KW-0067">ATP-binding</keyword>
<organism evidence="8 9">
    <name type="scientific">Kribbella jejuensis</name>
    <dbReference type="NCBI Taxonomy" id="236068"/>
    <lineage>
        <taxon>Bacteria</taxon>
        <taxon>Bacillati</taxon>
        <taxon>Actinomycetota</taxon>
        <taxon>Actinomycetes</taxon>
        <taxon>Propionibacteriales</taxon>
        <taxon>Kribbellaceae</taxon>
        <taxon>Kribbella</taxon>
    </lineage>
</organism>
<dbReference type="Gene3D" id="1.25.40.340">
    <property type="match status" value="1"/>
</dbReference>
<evidence type="ECO:0000256" key="4">
    <source>
        <dbReference type="ARBA" id="ARBA00022840"/>
    </source>
</evidence>
<keyword evidence="1" id="KW-0808">Transferase</keyword>
<dbReference type="Proteomes" id="UP000316298">
    <property type="component" value="Unassembled WGS sequence"/>
</dbReference>
<dbReference type="EMBL" id="VFMM01000002">
    <property type="protein sequence ID" value="TQJ12171.1"/>
    <property type="molecule type" value="Genomic_DNA"/>
</dbReference>
<dbReference type="GO" id="GO:0004371">
    <property type="term" value="F:glycerone kinase activity"/>
    <property type="evidence" value="ECO:0007669"/>
    <property type="project" value="InterPro"/>
</dbReference>
<dbReference type="Pfam" id="PF02733">
    <property type="entry name" value="Dak1"/>
    <property type="match status" value="1"/>
</dbReference>
<evidence type="ECO:0000313" key="8">
    <source>
        <dbReference type="EMBL" id="TQJ12171.1"/>
    </source>
</evidence>
<sequence>MTHFLPATQAVQTAVRGLALANPGLIEVHSDPLYVRAAAGNPARTVALVAGGGSGHEPLHTGLLGAGGLDAVCPGEIFASPHNRQIYEAGTAVAKSNGVLLIIKNYTGDVINFQIAAERLRHDGVPVATVLIDDDLATDKEDSATGRRGTAATVVVEKLLGAAADRGVKLDELATLGAEIVARSRSLAIAARAQTSPATGEPAFALDAGTLEYGVGIHGERGTGTVDRRPVGELVRGMTDDLLAALPAGPDPILAIVNGLGATTSLELHAIAAILHDDLTSRGDRPLAVVPGTFTAALDMAGFSLTLTRMKPEWLPLWTTPTTTPQTLPTLLPEPPTATEPLAQSPTAEASAGSPRTDASASLTRAARDVDLVAQSPAELSAGSPRTDAGTPATRAVLDADDLVAQPPAAEPSAGSARTDGGAPVSRAVLDQFAKLVAQVQDNLTTLDQLVGDGDFGDNLAGGIRQAQTLNDAGTDGMQALAQAFLDNVGGTSGPLFGLLFQQLATVPWPDDQTPDPQAVAAAARSGLAAIHRAGGAEPGDCTLVDALTPAIQALTTATTESFTTAAEAAIRGAVGTASLASRRGRASYVGDRALGVPDPGALGTALLFTALSQVYEPDQATRLPDPHHLTSN</sequence>
<dbReference type="FunFam" id="1.25.40.340:FF:000002">
    <property type="entry name" value="Dihydroxyacetone kinase, L subunit"/>
    <property type="match status" value="1"/>
</dbReference>
<feature type="region of interest" description="Disordered" evidence="5">
    <location>
        <begin position="320"/>
        <end position="363"/>
    </location>
</feature>
<dbReference type="Pfam" id="PF02734">
    <property type="entry name" value="Dak2"/>
    <property type="match status" value="1"/>
</dbReference>
<evidence type="ECO:0000256" key="1">
    <source>
        <dbReference type="ARBA" id="ARBA00022679"/>
    </source>
</evidence>
<dbReference type="GO" id="GO:0005524">
    <property type="term" value="F:ATP binding"/>
    <property type="evidence" value="ECO:0007669"/>
    <property type="project" value="UniProtKB-KW"/>
</dbReference>
<dbReference type="Gene3D" id="3.40.50.10440">
    <property type="entry name" value="Dihydroxyacetone kinase, domain 1"/>
    <property type="match status" value="1"/>
</dbReference>